<sequence length="333" mass="37045">MTTAVAAAAIPAGIVLPKLAAYNVIEAHYKVVQGVPIPASVFIPKDIQPGRHPVHVRWHGGCFITGHRALPDWFGAWLLDFSLTHNAILISPDYRLMPESSGLDILDDLRDFYTWLSTPANLASLLPAGVQPDVDHLLVTGESAGGWLALQSALLPASRPRISAVISQYPMIDLRDKYYTTAYEKQLFAPTAPQLDPSVFRAYVDRMTPGAVITSALPPDRFQLVVSILQQGLFGKYFGPDRRLYPMEALDSLTDGEELPPTWVMHGTADTGIPVEGTYRYEKRLKQRLPRARTLFHYEEGADHGFDNAEGVGLQTDWVKKGVEFVEQYWPQH</sequence>
<evidence type="ECO:0000256" key="1">
    <source>
        <dbReference type="ARBA" id="ARBA00022801"/>
    </source>
</evidence>
<name>A0A6A6PG69_9PEZI</name>
<dbReference type="PANTHER" id="PTHR48081">
    <property type="entry name" value="AB HYDROLASE SUPERFAMILY PROTEIN C4A8.06C"/>
    <property type="match status" value="1"/>
</dbReference>
<organism evidence="3 4">
    <name type="scientific">Neohortaea acidophila</name>
    <dbReference type="NCBI Taxonomy" id="245834"/>
    <lineage>
        <taxon>Eukaryota</taxon>
        <taxon>Fungi</taxon>
        <taxon>Dikarya</taxon>
        <taxon>Ascomycota</taxon>
        <taxon>Pezizomycotina</taxon>
        <taxon>Dothideomycetes</taxon>
        <taxon>Dothideomycetidae</taxon>
        <taxon>Mycosphaerellales</taxon>
        <taxon>Teratosphaeriaceae</taxon>
        <taxon>Neohortaea</taxon>
    </lineage>
</organism>
<dbReference type="Proteomes" id="UP000799767">
    <property type="component" value="Unassembled WGS sequence"/>
</dbReference>
<gene>
    <name evidence="3" type="ORF">BDY17DRAFT_257626</name>
</gene>
<dbReference type="PANTHER" id="PTHR48081:SF3">
    <property type="entry name" value="ALPHA_BETA HYDROLASE FOLD-3 DOMAIN-CONTAINING PROTEIN"/>
    <property type="match status" value="1"/>
</dbReference>
<reference evidence="3" key="1">
    <citation type="journal article" date="2020" name="Stud. Mycol.">
        <title>101 Dothideomycetes genomes: a test case for predicting lifestyles and emergence of pathogens.</title>
        <authorList>
            <person name="Haridas S."/>
            <person name="Albert R."/>
            <person name="Binder M."/>
            <person name="Bloem J."/>
            <person name="Labutti K."/>
            <person name="Salamov A."/>
            <person name="Andreopoulos B."/>
            <person name="Baker S."/>
            <person name="Barry K."/>
            <person name="Bills G."/>
            <person name="Bluhm B."/>
            <person name="Cannon C."/>
            <person name="Castanera R."/>
            <person name="Culley D."/>
            <person name="Daum C."/>
            <person name="Ezra D."/>
            <person name="Gonzalez J."/>
            <person name="Henrissat B."/>
            <person name="Kuo A."/>
            <person name="Liang C."/>
            <person name="Lipzen A."/>
            <person name="Lutzoni F."/>
            <person name="Magnuson J."/>
            <person name="Mondo S."/>
            <person name="Nolan M."/>
            <person name="Ohm R."/>
            <person name="Pangilinan J."/>
            <person name="Park H.-J."/>
            <person name="Ramirez L."/>
            <person name="Alfaro M."/>
            <person name="Sun H."/>
            <person name="Tritt A."/>
            <person name="Yoshinaga Y."/>
            <person name="Zwiers L.-H."/>
            <person name="Turgeon B."/>
            <person name="Goodwin S."/>
            <person name="Spatafora J."/>
            <person name="Crous P."/>
            <person name="Grigoriev I."/>
        </authorList>
    </citation>
    <scope>NUCLEOTIDE SEQUENCE</scope>
    <source>
        <strain evidence="3">CBS 113389</strain>
    </source>
</reference>
<proteinExistence type="predicted"/>
<dbReference type="Gene3D" id="3.40.50.1820">
    <property type="entry name" value="alpha/beta hydrolase"/>
    <property type="match status" value="1"/>
</dbReference>
<evidence type="ECO:0000259" key="2">
    <source>
        <dbReference type="Pfam" id="PF07859"/>
    </source>
</evidence>
<dbReference type="RefSeq" id="XP_033585558.1">
    <property type="nucleotide sequence ID" value="XM_033731703.1"/>
</dbReference>
<feature type="domain" description="Alpha/beta hydrolase fold-3" evidence="2">
    <location>
        <begin position="57"/>
        <end position="233"/>
    </location>
</feature>
<dbReference type="GO" id="GO:0016787">
    <property type="term" value="F:hydrolase activity"/>
    <property type="evidence" value="ECO:0007669"/>
    <property type="project" value="UniProtKB-KW"/>
</dbReference>
<dbReference type="InterPro" id="IPR013094">
    <property type="entry name" value="AB_hydrolase_3"/>
</dbReference>
<dbReference type="SUPFAM" id="SSF53474">
    <property type="entry name" value="alpha/beta-Hydrolases"/>
    <property type="match status" value="1"/>
</dbReference>
<accession>A0A6A6PG69</accession>
<keyword evidence="1 3" id="KW-0378">Hydrolase</keyword>
<dbReference type="InterPro" id="IPR050300">
    <property type="entry name" value="GDXG_lipolytic_enzyme"/>
</dbReference>
<keyword evidence="4" id="KW-1185">Reference proteome</keyword>
<dbReference type="AlphaFoldDB" id="A0A6A6PG69"/>
<dbReference type="InterPro" id="IPR029058">
    <property type="entry name" value="AB_hydrolase_fold"/>
</dbReference>
<protein>
    <submittedName>
        <fullName evidence="3">Alpha/Beta hydrolase protein</fullName>
    </submittedName>
</protein>
<dbReference type="Pfam" id="PF07859">
    <property type="entry name" value="Abhydrolase_3"/>
    <property type="match status" value="1"/>
</dbReference>
<evidence type="ECO:0000313" key="4">
    <source>
        <dbReference type="Proteomes" id="UP000799767"/>
    </source>
</evidence>
<dbReference type="OrthoDB" id="19653at2759"/>
<dbReference type="GeneID" id="54472705"/>
<evidence type="ECO:0000313" key="3">
    <source>
        <dbReference type="EMBL" id="KAF2478988.1"/>
    </source>
</evidence>
<dbReference type="EMBL" id="MU001642">
    <property type="protein sequence ID" value="KAF2478988.1"/>
    <property type="molecule type" value="Genomic_DNA"/>
</dbReference>